<feature type="signal peptide" evidence="1">
    <location>
        <begin position="1"/>
        <end position="21"/>
    </location>
</feature>
<dbReference type="PROSITE" id="PS51257">
    <property type="entry name" value="PROKAR_LIPOPROTEIN"/>
    <property type="match status" value="1"/>
</dbReference>
<accession>A0A1B8ZYN6</accession>
<evidence type="ECO:0000313" key="3">
    <source>
        <dbReference type="Proteomes" id="UP000092651"/>
    </source>
</evidence>
<gene>
    <name evidence="2" type="ORF">BBI01_22015</name>
</gene>
<dbReference type="EMBL" id="MAYH01000003">
    <property type="protein sequence ID" value="OCA76692.1"/>
    <property type="molecule type" value="Genomic_DNA"/>
</dbReference>
<comment type="caution">
    <text evidence="2">The sequence shown here is derived from an EMBL/GenBank/DDBJ whole genome shotgun (WGS) entry which is preliminary data.</text>
</comment>
<evidence type="ECO:0000313" key="2">
    <source>
        <dbReference type="EMBL" id="OCA76692.1"/>
    </source>
</evidence>
<name>A0A1B8ZYN6_9FLAO</name>
<reference evidence="2 3" key="1">
    <citation type="submission" date="2016-07" db="EMBL/GenBank/DDBJ databases">
        <authorList>
            <person name="Jeong J.-J."/>
            <person name="Kim D.W."/>
            <person name="Sang M.K."/>
            <person name="Choi I.-G."/>
            <person name="Kim K.D."/>
        </authorList>
    </citation>
    <scope>NUCLEOTIDE SEQUENCE [LARGE SCALE GENOMIC DNA]</scope>
    <source>
        <strain evidence="2 3">UTM-3</strain>
    </source>
</reference>
<dbReference type="AlphaFoldDB" id="A0A1B8ZYN6"/>
<proteinExistence type="predicted"/>
<dbReference type="OrthoDB" id="9822669at2"/>
<dbReference type="RefSeq" id="WP_065393480.1">
    <property type="nucleotide sequence ID" value="NZ_MAYH01000003.1"/>
</dbReference>
<evidence type="ECO:0008006" key="4">
    <source>
        <dbReference type="Google" id="ProtNLM"/>
    </source>
</evidence>
<organism evidence="2 3">
    <name type="scientific">Chryseobacterium artocarpi</name>
    <dbReference type="NCBI Taxonomy" id="1414727"/>
    <lineage>
        <taxon>Bacteria</taxon>
        <taxon>Pseudomonadati</taxon>
        <taxon>Bacteroidota</taxon>
        <taxon>Flavobacteriia</taxon>
        <taxon>Flavobacteriales</taxon>
        <taxon>Weeksellaceae</taxon>
        <taxon>Chryseobacterium group</taxon>
        <taxon>Chryseobacterium</taxon>
    </lineage>
</organism>
<feature type="chain" id="PRO_5008621394" description="Gliding motility-associated protein GldM C-terminal domain-containing protein" evidence="1">
    <location>
        <begin position="22"/>
        <end position="178"/>
    </location>
</feature>
<dbReference type="Proteomes" id="UP000092651">
    <property type="component" value="Unassembled WGS sequence"/>
</dbReference>
<evidence type="ECO:0000256" key="1">
    <source>
        <dbReference type="SAM" id="SignalP"/>
    </source>
</evidence>
<keyword evidence="1" id="KW-0732">Signal</keyword>
<protein>
    <recommendedName>
        <fullName evidence="4">Gliding motility-associated protein GldM C-terminal domain-containing protein</fullName>
    </recommendedName>
</protein>
<keyword evidence="3" id="KW-1185">Reference proteome</keyword>
<sequence>MKTCLFAIILLSFLFSCKTQVNNFTQLKSSNSINLIEKDDSIAVDIPLKFEFKNNTGKVINRLHIILSDGNSALIDMGDYIIYKKGTLLNFQDEIQPNQAIVFLIRQNHTKISKLASQEAFRNEKINFGDKDSIVLKSKEHYLPLVKTFNQHTDSIKVVGFSNGKKTSYDVLKIDYAK</sequence>